<keyword evidence="1" id="KW-0134">Cell wall</keyword>
<reference evidence="8" key="1">
    <citation type="submission" date="2023-02" db="EMBL/GenBank/DDBJ databases">
        <title>Streptococcus sp. Genome Sequencing and Assembly.</title>
        <authorList>
            <person name="Shore S.M."/>
            <person name="Nicholson T.L."/>
        </authorList>
    </citation>
    <scope>NUCLEOTIDE SEQUENCE</scope>
    <source>
        <strain evidence="8">29887</strain>
    </source>
</reference>
<feature type="compositionally biased region" description="Low complexity" evidence="6">
    <location>
        <begin position="2747"/>
        <end position="2768"/>
    </location>
</feature>
<name>A0AA97A248_9STRE</name>
<feature type="domain" description="Gram-positive cocci surface proteins LPxTG" evidence="7">
    <location>
        <begin position="4002"/>
        <end position="4035"/>
    </location>
</feature>
<feature type="compositionally biased region" description="Low complexity" evidence="6">
    <location>
        <begin position="210"/>
        <end position="231"/>
    </location>
</feature>
<evidence type="ECO:0000256" key="5">
    <source>
        <dbReference type="SAM" id="Coils"/>
    </source>
</evidence>
<feature type="compositionally biased region" description="Low complexity" evidence="6">
    <location>
        <begin position="3285"/>
        <end position="3301"/>
    </location>
</feature>
<dbReference type="Pfam" id="PF19076">
    <property type="entry name" value="CshA_repeat"/>
    <property type="match status" value="19"/>
</dbReference>
<evidence type="ECO:0000256" key="2">
    <source>
        <dbReference type="ARBA" id="ARBA00022525"/>
    </source>
</evidence>
<dbReference type="KEGG" id="sins:PW252_07265"/>
<dbReference type="RefSeq" id="WP_248048968.1">
    <property type="nucleotide sequence ID" value="NZ_CP118735.1"/>
</dbReference>
<feature type="region of interest" description="Disordered" evidence="6">
    <location>
        <begin position="2747"/>
        <end position="2787"/>
    </location>
</feature>
<feature type="region of interest" description="Disordered" evidence="6">
    <location>
        <begin position="3285"/>
        <end position="3330"/>
    </location>
</feature>
<evidence type="ECO:0000313" key="8">
    <source>
        <dbReference type="EMBL" id="WNY50372.1"/>
    </source>
</evidence>
<feature type="region of interest" description="Disordered" evidence="6">
    <location>
        <begin position="206"/>
        <end position="231"/>
    </location>
</feature>
<dbReference type="NCBIfam" id="TIGR04225">
    <property type="entry name" value="CshA_fibril_rpt"/>
    <property type="match status" value="19"/>
</dbReference>
<feature type="coiled-coil region" evidence="5">
    <location>
        <begin position="1200"/>
        <end position="1227"/>
    </location>
</feature>
<dbReference type="PROSITE" id="PS50847">
    <property type="entry name" value="GRAM_POS_ANCHORING"/>
    <property type="match status" value="1"/>
</dbReference>
<dbReference type="InterPro" id="IPR026395">
    <property type="entry name" value="CshA_fibril"/>
</dbReference>
<dbReference type="NCBIfam" id="TIGR01167">
    <property type="entry name" value="LPXTG_anchor"/>
    <property type="match status" value="1"/>
</dbReference>
<proteinExistence type="predicted"/>
<keyword evidence="3" id="KW-0732">Signal</keyword>
<evidence type="ECO:0000256" key="4">
    <source>
        <dbReference type="ARBA" id="ARBA00023088"/>
    </source>
</evidence>
<feature type="region of interest" description="Disordered" evidence="6">
    <location>
        <begin position="76"/>
        <end position="121"/>
    </location>
</feature>
<feature type="compositionally biased region" description="Low complexity" evidence="6">
    <location>
        <begin position="3986"/>
        <end position="4000"/>
    </location>
</feature>
<evidence type="ECO:0000256" key="3">
    <source>
        <dbReference type="ARBA" id="ARBA00022729"/>
    </source>
</evidence>
<feature type="region of interest" description="Disordered" evidence="6">
    <location>
        <begin position="2084"/>
        <end position="2106"/>
    </location>
</feature>
<feature type="region of interest" description="Disordered" evidence="6">
    <location>
        <begin position="3973"/>
        <end position="4013"/>
    </location>
</feature>
<evidence type="ECO:0000256" key="6">
    <source>
        <dbReference type="SAM" id="MobiDB-lite"/>
    </source>
</evidence>
<feature type="compositionally biased region" description="Polar residues" evidence="6">
    <location>
        <begin position="2769"/>
        <end position="2779"/>
    </location>
</feature>
<sequence>MNRSKKKGFDWYGMRQHFSIRKYHFGAASVLLGMSLALGAGTQVAQAQETALATEPSSTSLAEVVETITSSTQVEVVESSTSSTRTEVTETTVASSETATESSSSETATETATATATEETQERTASISYIVAYVTEDGVAVKADVKTVLVPTKDAVAKSTTFVTAEIPEGYELVAGQEATVNIEVTEDGANTVTFKLVKKVEAKNEKASTEATSSTESKATETATSPVASTVPTTVAEAKSVLEQTVSEAAVLADEAERQTLVAQESSEAVKLATISTKEAVKEAAVTFNNALASLEEVNAQITAVRTNVEALALELRKFLGTDLLTVALANYTPTSVANASGTNTYLEGKFASGSGSFKGIYYKAATFNPADFANMNNNTAFVNAGYTAHDSYTTAPTSLAKIQLVLSGNQRTGSGENEQTTGVSMNYFGREDVPLTREQFEQLYAETLVVDAASVTAAGAKLKTGNSGFQSGGWYEYLATVYGYLYEQGKDFVYIPNFSSRFGLTQTSINAGWELAATYPLNLPPGLQYDTATDTVSGYITSTLENGVYDNRIMFMVTNKTTNETYGLYYNNMKPGWVGWQDSLAPTIQQRDAVYTHASTVNESILYDDVSGTDTKANASKGANFDPNGVIKATDQTTVKANSTIIGITDVGGLKYSDTTGNYTGTATTAGITVVSTQVQDYTQGNTEWTSSPQIAQDNLTITIRPTVAVGNVVNGATTVPVTVSDGSTQLTVTMPDGTTVELAVATGTTNWVITGGTNTAAVKGTAVTATDNGNYTELTIPVSSDSTKTGADNITAVAAAENVTAYLNKSSVTLTAKDSTTHTATYDKASGTWKLEDAYADQKVTNADGSYVHTLRYVYVQYSSAGTPSFYIYEIIRTYDASGTITNLLAQRSDAQSIQISHKVTYNAATDTWTAEDGSVVTAQPTTTHTSTSSATEKWGVVNGAEVTALQSASEIVNVDLDRAYRKAYNAAYAEKYNEVYQANFATSKNDATARSAAEAAATPYAQTAGEAARERSAVYRDSEKWVISTSSGITGTINRVNNKARDYASVLNEIPTASSTSYVSTKGTSVDLLYSPQAAVTISDTEDGKLLTSGTVTDTDSKTTFVSSVTVADPSGQTKTFSAEAELAAYQTAADKVVSSQAAYDAQKTAEATAATAYQTALSAYQTALSTNTNVDAAQNTLEDAYLTMISAVDALKTLNTNLQTAQVELREALKALKTASATAIASASAYTLNNTGVYTVTVNAIDSEANQTLANATATGTTKNTDAAEGKISFPVVSTTYTITVHEMTATPEVSAAAQGVTQNEDMSDNFKATDSTATISGYALVDPATGASATSVTVAGEGTYTINATDGSITFTPEADFVGTAKGVTVTATATSTAKAADGSNITYTASTTYTPTVYGVKGTDDTSTGLQGAKQVSESGLDKFDSLNSDSNTTLGDKEVDLSTAAYTLVDEKGQTVTSITVNGEGTYTIDEKTGVVTFAPVASFTGTGTGVTIKVTATATDSEGTDITVTATRKYTPDVTPTNITADDQVSAGAQGEKQSEVITSKLSATNPNASAITYAFEDGQTTKTVAGEGTYKINPTTGLVEFTPEADFVGTATPVTVVAKATITAADGTTTEISDPATYTPTVYGIKGTDATSVDVQGATQTGTPTFASLNTGTNTTLGDTSVTIPTTGAYTLADGSLSKTIAGEGTYTVNPDTGQVTFVPEASFTGTGTGVDVKVTGTAIDSEGNPVTVTETAKYTPEVTPTTITADDKTSTGIQGESQTETITSTVSNNPNASAPTYALKGADATGKVVVGGQGTYTIDATTGAVTFTPVASFTGTATPVTVVASATITSADGTTATITDEATYTPTVEPTKIVADDQVSAGAKGETQSDTIKVTVSTNPNASAPTFAFEDGTLTKTVAGEGSYTIDANTGAVTFTPEAEFIGTATPVTVVAKSTITAEDGSTVELSDTATYTPTVYGITSNPSTSVDIQGKAQNSPAGSEVFKSLNDPTNTTNGYHSVVIPATGAYTLEDGTLTKTVDGEGTYTIDPDTGVVTFQPLVTFTGKATGVTIKVTAQAVDSEGNTITVTDTDTYTPEVTPVTTSSKDAVSENVQGVTQTGTPTYQISPEANITAKTYALEDGSLEKVVPNEGTYTVNPTTGEVTFKPVASFTGEGTGVTVVQTATLTADDGSTTEIKTSATYTPTVTSTTLEAVNAVSAAVQGATQSDTITSKLTENPNASAVTYAFEDGQTTKTVAGEGSYTLDPTTGAVTFTPEADFVGTATPVTVVASATITAEDGTTQAITDTATYTPTVYGLTSVPSTTEDIQGKTQTSPAGSEVFKSLNNPTNTSLGYQSVVIPSTGAYTLEDGTLTKTVENEGTYTINPDTGVVTFVPVASFTGQGTGVTIKVTAQAVDSEGNTVTVTDTDTYTPTVLPVETTSKDATSEDIQGKTQTGTPTYEITPGANITAKTYALEDGSLEKVVPNEGTYTVDPKTGEVTFVPEKDFTGTGTGVTVVQTATLTSDDGSTTTIKTDAKYTPTVTPVAPEAVPAETTGKQGQTQTTDAKILFTPGHEEVPVDNSTITLLNDKGEAVTTVPATKDGKVVGTYTIDGEGVITFTPNPDFVGTADPVKVQAKDANGTSVETTYTPTVTPVTPTATPAETEDIQGKAQTTDATVLFTEGDEVAPIDKSTITLLDAKGQPAKSVPATKDGKVVGTYTIDGEGVITFTPNPDFVGTADPVKVQAKDANGTSVETTYTPTVTPVTPTATPAETTDIQGKTQSGTPVFTPGHDEVPIDETVPATFEDGTTKKVVPGEGTYTVAPDGTVTFVPEKDFTGTGTGVTVKRVDKNGTPATATYTPTVTPVTPTATPAETTDIQGKPQSGTPVFTPGHEEVPMDDTVPATFEDGTTKKVVPGEGTYTVAPDGTVTFVPEKDFTGTGTGVTVKRVDKNGTPATATYTPNVTPVIPEGTPVNTVGLQGKTQEGTPVFTPGHDEVPIDETVPATFEDGTTEKVVPGEGTYTVTPEGKVTFVPEKDFVGTGTGVTVKRVDKNGTEVTAKYTPTVVEATPESEGVTSINVQGATQTGTPTFTGGSVDINGDGQLTEDETVPVTISATNPAKLVVDGKPVDETTIDAKDKDGNVIGTYTIDPATGLVTFTPNKDFVGTAAPATVQATDENGKTVTATYTPTVVPVTPTGTPAVSTDIQGKTQTGTPTFTGGTTVVNNETVTVPIDETVPATFEDGTTEKVVPGEGTYTVAPNGTVTFVPEKDFTGTAKGVTVKRVDKNGTPATATYTPTVTPVTPTGTPVESKDYRGKTQTGTPVFTPGHEEVPMDDTVPATFEDGTTEKVVPGEGTYTVAPDGTVTFVPEKDFVGVAKGVTVKRVDKNGTEATATYTPTVIDNTTSYVDENGTPLKPTEDGIKDPSQIPGYVYEKSTTDGDGNVTHVYKQVVTKYVDKDGKEISPEDKGTKPNKDIDGYVFTGKTTIDENGNTIHVYNKPTTTFVDENGDPIAPPADGNQPNKEIPGYVYEKSTTDGDGNTTHVYKKVKTNFVDDKGNVISPQEDGTTPNKSIDGYVFVKTTTDGDGNTTHVYKKVTTNFVDENGDPIEPTEDGTTPNKDIPGYVFVKTTTDENGNTTHVYKKVKTNFVDEAGNVISPQEDGTTPNKSIDGYVFVKTTTDGDGNTTHVYKKVKTNFVDEAGNVISPQEDGTTPNKSIDGYVFVKTTTDGDGNTTHVYKRVKTNFVDEAGNVISPQEDGTTPNKSIDGYVFVKTTTDENGNTTHVYKKVKTNFVDEAGNVISPQEDGTTPNKSIDGYVFVKTTTDENGNTTHVYKRVKTNFVDEAGNVISPQEDGTTPNKSIDGYVFVKTTTDENGNTTHVYKKVKTNFVDENGTPISPSEDGTTPNKSIDGYVFVKTTTDGDGNTTHVYKKVKTNFVDEAGNVISPQEDGTTPNKSIPGYEIVTTTTDGDGNVYHIYRKVEKPTTPPTPEVPTKPSAPATPTKTGKAQLPNTGEESSSAAVLGAGMLVAALALVGKRRRKEG</sequence>
<dbReference type="Pfam" id="PF00746">
    <property type="entry name" value="Gram_pos_anchor"/>
    <property type="match status" value="1"/>
</dbReference>
<feature type="compositionally biased region" description="Polar residues" evidence="6">
    <location>
        <begin position="4002"/>
        <end position="4011"/>
    </location>
</feature>
<keyword evidence="4" id="KW-0572">Peptidoglycan-anchor</keyword>
<keyword evidence="2" id="KW-0964">Secreted</keyword>
<evidence type="ECO:0000259" key="7">
    <source>
        <dbReference type="PROSITE" id="PS50847"/>
    </source>
</evidence>
<feature type="compositionally biased region" description="Polar residues" evidence="6">
    <location>
        <begin position="2097"/>
        <end position="2106"/>
    </location>
</feature>
<feature type="region of interest" description="Disordered" evidence="6">
    <location>
        <begin position="2857"/>
        <end position="2877"/>
    </location>
</feature>
<dbReference type="Gene3D" id="3.10.20.320">
    <property type="entry name" value="Putative peptidoglycan bound protein (lpxtg motif)"/>
    <property type="match status" value="4"/>
</dbReference>
<dbReference type="EMBL" id="CP118735">
    <property type="protein sequence ID" value="WNY50372.1"/>
    <property type="molecule type" value="Genomic_DNA"/>
</dbReference>
<organism evidence="8">
    <name type="scientific">Streptococcus iners</name>
    <dbReference type="NCBI Taxonomy" id="3028084"/>
    <lineage>
        <taxon>Bacteria</taxon>
        <taxon>Bacillati</taxon>
        <taxon>Bacillota</taxon>
        <taxon>Bacilli</taxon>
        <taxon>Lactobacillales</taxon>
        <taxon>Streptococcaceae</taxon>
        <taxon>Streptococcus</taxon>
    </lineage>
</organism>
<dbReference type="Pfam" id="PF04650">
    <property type="entry name" value="YSIRK_signal"/>
    <property type="match status" value="1"/>
</dbReference>
<protein>
    <submittedName>
        <fullName evidence="8">YSIRK-type signal peptide-containing protein</fullName>
    </submittedName>
</protein>
<gene>
    <name evidence="8" type="ORF">PW252_07265</name>
</gene>
<dbReference type="InterPro" id="IPR027579">
    <property type="entry name" value="SSSPR51_Rpt"/>
</dbReference>
<dbReference type="NCBIfam" id="TIGR04308">
    <property type="entry name" value="repeat_SSSPR51"/>
    <property type="match status" value="12"/>
</dbReference>
<feature type="compositionally biased region" description="Low complexity" evidence="6">
    <location>
        <begin position="2857"/>
        <end position="2869"/>
    </location>
</feature>
<keyword evidence="5" id="KW-0175">Coiled coil</keyword>
<dbReference type="InterPro" id="IPR019931">
    <property type="entry name" value="LPXTG_anchor"/>
</dbReference>
<dbReference type="Pfam" id="PF18877">
    <property type="entry name" value="SSSPR-51"/>
    <property type="match status" value="12"/>
</dbReference>
<dbReference type="NCBIfam" id="TIGR01168">
    <property type="entry name" value="YSIRK_signal"/>
    <property type="match status" value="1"/>
</dbReference>
<accession>A0AA97A248</accession>
<feature type="compositionally biased region" description="Low complexity" evidence="6">
    <location>
        <begin position="2084"/>
        <end position="2096"/>
    </location>
</feature>
<feature type="region of interest" description="Disordered" evidence="6">
    <location>
        <begin position="1757"/>
        <end position="1784"/>
    </location>
</feature>
<dbReference type="InterPro" id="IPR005877">
    <property type="entry name" value="YSIRK_signal_dom"/>
</dbReference>
<evidence type="ECO:0000256" key="1">
    <source>
        <dbReference type="ARBA" id="ARBA00022512"/>
    </source>
</evidence>